<reference evidence="1 2" key="1">
    <citation type="submission" date="2019-09" db="EMBL/GenBank/DDBJ databases">
        <authorList>
            <person name="Depoorter E."/>
        </authorList>
    </citation>
    <scope>NUCLEOTIDE SEQUENCE [LARGE SCALE GENOMIC DNA]</scope>
    <source>
        <strain evidence="1">R-15945</strain>
    </source>
</reference>
<dbReference type="AlphaFoldDB" id="A0A6P2GQT0"/>
<organism evidence="1 2">
    <name type="scientific">Burkholderia lata (strain ATCC 17760 / DSM 23089 / LMG 22485 / NCIMB 9086 / R18194 / 383)</name>
    <dbReference type="NCBI Taxonomy" id="482957"/>
    <lineage>
        <taxon>Bacteria</taxon>
        <taxon>Pseudomonadati</taxon>
        <taxon>Pseudomonadota</taxon>
        <taxon>Betaproteobacteria</taxon>
        <taxon>Burkholderiales</taxon>
        <taxon>Burkholderiaceae</taxon>
        <taxon>Burkholderia</taxon>
        <taxon>Burkholderia cepacia complex</taxon>
    </lineage>
</organism>
<evidence type="ECO:0000313" key="2">
    <source>
        <dbReference type="Proteomes" id="UP000494174"/>
    </source>
</evidence>
<dbReference type="Proteomes" id="UP000494174">
    <property type="component" value="Unassembled WGS sequence"/>
</dbReference>
<accession>A0A6P2GQT0</accession>
<protein>
    <submittedName>
        <fullName evidence="1">Uncharacterized protein</fullName>
    </submittedName>
</protein>
<proteinExistence type="predicted"/>
<evidence type="ECO:0000313" key="1">
    <source>
        <dbReference type="EMBL" id="VWB06742.1"/>
    </source>
</evidence>
<gene>
    <name evidence="1" type="ORF">BLA15945_00126</name>
</gene>
<dbReference type="EMBL" id="CABVPU010000001">
    <property type="protein sequence ID" value="VWB06742.1"/>
    <property type="molecule type" value="Genomic_DNA"/>
</dbReference>
<name>A0A6P2GQT0_BURL3</name>
<sequence length="88" mass="9407">MLLMASVMARLWRLDEARLLRLGCGVLPSADDAGGQVSTYSATSPRSLYTASGSASRGPQRVVHLIILTSPFMFPTSQLLGEKIAPCL</sequence>